<reference evidence="2 3" key="2">
    <citation type="submission" date="2020-07" db="EMBL/GenBank/DDBJ databases">
        <title>Genome assembly of wild tea tree DASZ reveals pedigree and selection history of tea varieties.</title>
        <authorList>
            <person name="Zhang W."/>
        </authorList>
    </citation>
    <scope>NUCLEOTIDE SEQUENCE [LARGE SCALE GENOMIC DNA]</scope>
    <source>
        <strain evidence="3">cv. G240</strain>
        <tissue evidence="2">Leaf</tissue>
    </source>
</reference>
<evidence type="ECO:0000313" key="3">
    <source>
        <dbReference type="Proteomes" id="UP000593564"/>
    </source>
</evidence>
<organism evidence="2 3">
    <name type="scientific">Camellia sinensis</name>
    <name type="common">Tea plant</name>
    <name type="synonym">Thea sinensis</name>
    <dbReference type="NCBI Taxonomy" id="4442"/>
    <lineage>
        <taxon>Eukaryota</taxon>
        <taxon>Viridiplantae</taxon>
        <taxon>Streptophyta</taxon>
        <taxon>Embryophyta</taxon>
        <taxon>Tracheophyta</taxon>
        <taxon>Spermatophyta</taxon>
        <taxon>Magnoliopsida</taxon>
        <taxon>eudicotyledons</taxon>
        <taxon>Gunneridae</taxon>
        <taxon>Pentapetalae</taxon>
        <taxon>asterids</taxon>
        <taxon>Ericales</taxon>
        <taxon>Theaceae</taxon>
        <taxon>Camellia</taxon>
    </lineage>
</organism>
<accession>A0A7J7I5N6</accession>
<dbReference type="Pfam" id="PF05132">
    <property type="entry name" value="RNA_pol_Rpc4"/>
    <property type="match status" value="1"/>
</dbReference>
<feature type="region of interest" description="Disordered" evidence="1">
    <location>
        <begin position="15"/>
        <end position="45"/>
    </location>
</feature>
<dbReference type="AlphaFoldDB" id="A0A7J7I5N6"/>
<dbReference type="PANTHER" id="PTHR13408:SF6">
    <property type="entry name" value="DNA BINDING PROTEIN"/>
    <property type="match status" value="1"/>
</dbReference>
<gene>
    <name evidence="2" type="ORF">HYC85_001035</name>
</gene>
<dbReference type="GO" id="GO:0003677">
    <property type="term" value="F:DNA binding"/>
    <property type="evidence" value="ECO:0007669"/>
    <property type="project" value="InterPro"/>
</dbReference>
<feature type="compositionally biased region" description="Polar residues" evidence="1">
    <location>
        <begin position="28"/>
        <end position="40"/>
    </location>
</feature>
<dbReference type="GO" id="GO:0005666">
    <property type="term" value="C:RNA polymerase III complex"/>
    <property type="evidence" value="ECO:0007669"/>
    <property type="project" value="InterPro"/>
</dbReference>
<keyword evidence="3" id="KW-1185">Reference proteome</keyword>
<sequence>MFFLQFPDNLPLVKQSASANGKERTDSSKPSGSTGASASLNELPGGYMGKMFVYKSGAIKWKLGEVIHDVSPGVSCKCFQDVVAINTADENCCALGEIGKRAVVTPDIDSLLDNVIELE</sequence>
<dbReference type="EMBL" id="JACBKZ010000001">
    <property type="protein sequence ID" value="KAF5959826.1"/>
    <property type="molecule type" value="Genomic_DNA"/>
</dbReference>
<protein>
    <submittedName>
        <fullName evidence="2">Uncharacterized protein</fullName>
    </submittedName>
</protein>
<dbReference type="InterPro" id="IPR007811">
    <property type="entry name" value="RPC4"/>
</dbReference>
<evidence type="ECO:0000256" key="1">
    <source>
        <dbReference type="SAM" id="MobiDB-lite"/>
    </source>
</evidence>
<dbReference type="GO" id="GO:0042797">
    <property type="term" value="P:tRNA transcription by RNA polymerase III"/>
    <property type="evidence" value="ECO:0007669"/>
    <property type="project" value="TreeGrafter"/>
</dbReference>
<reference evidence="3" key="1">
    <citation type="journal article" date="2020" name="Nat. Commun.">
        <title>Genome assembly of wild tea tree DASZ reveals pedigree and selection history of tea varieties.</title>
        <authorList>
            <person name="Zhang W."/>
            <person name="Zhang Y."/>
            <person name="Qiu H."/>
            <person name="Guo Y."/>
            <person name="Wan H."/>
            <person name="Zhang X."/>
            <person name="Scossa F."/>
            <person name="Alseekh S."/>
            <person name="Zhang Q."/>
            <person name="Wang P."/>
            <person name="Xu L."/>
            <person name="Schmidt M.H."/>
            <person name="Jia X."/>
            <person name="Li D."/>
            <person name="Zhu A."/>
            <person name="Guo F."/>
            <person name="Chen W."/>
            <person name="Ni D."/>
            <person name="Usadel B."/>
            <person name="Fernie A.R."/>
            <person name="Wen W."/>
        </authorList>
    </citation>
    <scope>NUCLEOTIDE SEQUENCE [LARGE SCALE GENOMIC DNA]</scope>
    <source>
        <strain evidence="3">cv. G240</strain>
    </source>
</reference>
<comment type="caution">
    <text evidence="2">The sequence shown here is derived from an EMBL/GenBank/DDBJ whole genome shotgun (WGS) entry which is preliminary data.</text>
</comment>
<dbReference type="PANTHER" id="PTHR13408">
    <property type="entry name" value="DNA-DIRECTED RNA POLYMERASE III"/>
    <property type="match status" value="1"/>
</dbReference>
<proteinExistence type="predicted"/>
<dbReference type="Proteomes" id="UP000593564">
    <property type="component" value="Unassembled WGS sequence"/>
</dbReference>
<evidence type="ECO:0000313" key="2">
    <source>
        <dbReference type="EMBL" id="KAF5959826.1"/>
    </source>
</evidence>
<name>A0A7J7I5N6_CAMSI</name>